<organism evidence="1 2">
    <name type="scientific">Persea americana</name>
    <name type="common">Avocado</name>
    <dbReference type="NCBI Taxonomy" id="3435"/>
    <lineage>
        <taxon>Eukaryota</taxon>
        <taxon>Viridiplantae</taxon>
        <taxon>Streptophyta</taxon>
        <taxon>Embryophyta</taxon>
        <taxon>Tracheophyta</taxon>
        <taxon>Spermatophyta</taxon>
        <taxon>Magnoliopsida</taxon>
        <taxon>Magnoliidae</taxon>
        <taxon>Laurales</taxon>
        <taxon>Lauraceae</taxon>
        <taxon>Persea</taxon>
    </lineage>
</organism>
<accession>A0ACC2KC89</accession>
<keyword evidence="2" id="KW-1185">Reference proteome</keyword>
<evidence type="ECO:0000313" key="1">
    <source>
        <dbReference type="EMBL" id="KAJ8618716.1"/>
    </source>
</evidence>
<protein>
    <submittedName>
        <fullName evidence="1">Uncharacterized protein</fullName>
    </submittedName>
</protein>
<dbReference type="Proteomes" id="UP001234297">
    <property type="component" value="Chromosome 4"/>
</dbReference>
<name>A0ACC2KC89_PERAE</name>
<evidence type="ECO:0000313" key="2">
    <source>
        <dbReference type="Proteomes" id="UP001234297"/>
    </source>
</evidence>
<proteinExistence type="predicted"/>
<dbReference type="EMBL" id="CM056812">
    <property type="protein sequence ID" value="KAJ8618716.1"/>
    <property type="molecule type" value="Genomic_DNA"/>
</dbReference>
<gene>
    <name evidence="1" type="ORF">MRB53_014902</name>
</gene>
<sequence>MERTCRRWLWWMCERTLPLACHEWETKKAGEVRRRERGDPRRLQAARVTMNGRRWQVLRCEDESVRWWLADGFCVGWFRSPGSDGDGESLWRWLTGRLANGRQPRGAVNGNFPCRSQTISISSFAGGPLKEKERDFQGSRVLYTYSGGDRELEALAALCLERAPSFHAWYFETVGRRTFGFLMEDGYVYFAIVDEGLGHSGVLRFLKHVRDEFKQVARNGSKGSFSGLSPICLQEELLPVIRRLIASLENVSRTEAADGMTERSLHDPKSSQFNNQIGNSDTATSTKAPLLGKPNRYEKKKMKDRSIEAKDTVLEDHNHNTDRGMTINMGTESNQGGMSSISLQKSSSSTRIRGQQLARRKWWRHVRIIIAIDVVICLVLFGIWSLQHFMSSTGEMSQCSLIYASPVKWEILVGKGLKFQIVVNLCQ</sequence>
<comment type="caution">
    <text evidence="1">The sequence shown here is derived from an EMBL/GenBank/DDBJ whole genome shotgun (WGS) entry which is preliminary data.</text>
</comment>
<reference evidence="1 2" key="1">
    <citation type="journal article" date="2022" name="Hortic Res">
        <title>A haplotype resolved chromosomal level avocado genome allows analysis of novel avocado genes.</title>
        <authorList>
            <person name="Nath O."/>
            <person name="Fletcher S.J."/>
            <person name="Hayward A."/>
            <person name="Shaw L.M."/>
            <person name="Masouleh A.K."/>
            <person name="Furtado A."/>
            <person name="Henry R.J."/>
            <person name="Mitter N."/>
        </authorList>
    </citation>
    <scope>NUCLEOTIDE SEQUENCE [LARGE SCALE GENOMIC DNA]</scope>
    <source>
        <strain evidence="2">cv. Hass</strain>
    </source>
</reference>